<accession>A0A6M1S2E9</accession>
<dbReference type="RefSeq" id="WP_163904324.1">
    <property type="nucleotide sequence ID" value="NZ_CP048427.1"/>
</dbReference>
<evidence type="ECO:0000256" key="1">
    <source>
        <dbReference type="ARBA" id="ARBA00009437"/>
    </source>
</evidence>
<dbReference type="Pfam" id="PF03466">
    <property type="entry name" value="LysR_substrate"/>
    <property type="match status" value="1"/>
</dbReference>
<evidence type="ECO:0000313" key="7">
    <source>
        <dbReference type="Proteomes" id="UP000477849"/>
    </source>
</evidence>
<organism evidence="6 7">
    <name type="scientific">Rhizobium daejeonense</name>
    <dbReference type="NCBI Taxonomy" id="240521"/>
    <lineage>
        <taxon>Bacteria</taxon>
        <taxon>Pseudomonadati</taxon>
        <taxon>Pseudomonadota</taxon>
        <taxon>Alphaproteobacteria</taxon>
        <taxon>Hyphomicrobiales</taxon>
        <taxon>Rhizobiaceae</taxon>
        <taxon>Rhizobium/Agrobacterium group</taxon>
        <taxon>Rhizobium</taxon>
    </lineage>
</organism>
<gene>
    <name evidence="6" type="ORF">G6N76_06510</name>
</gene>
<evidence type="ECO:0000256" key="3">
    <source>
        <dbReference type="ARBA" id="ARBA00023125"/>
    </source>
</evidence>
<comment type="caution">
    <text evidence="6">The sequence shown here is derived from an EMBL/GenBank/DDBJ whole genome shotgun (WGS) entry which is preliminary data.</text>
</comment>
<dbReference type="SUPFAM" id="SSF46785">
    <property type="entry name" value="Winged helix' DNA-binding domain"/>
    <property type="match status" value="1"/>
</dbReference>
<dbReference type="PROSITE" id="PS50931">
    <property type="entry name" value="HTH_LYSR"/>
    <property type="match status" value="1"/>
</dbReference>
<dbReference type="PANTHER" id="PTHR30537">
    <property type="entry name" value="HTH-TYPE TRANSCRIPTIONAL REGULATOR"/>
    <property type="match status" value="1"/>
</dbReference>
<reference evidence="6 7" key="1">
    <citation type="submission" date="2020-02" db="EMBL/GenBank/DDBJ databases">
        <title>Genome sequence of the type strain CCBAU10050 of Rhizobium daejeonense.</title>
        <authorList>
            <person name="Gao J."/>
            <person name="Sun J."/>
        </authorList>
    </citation>
    <scope>NUCLEOTIDE SEQUENCE [LARGE SCALE GENOMIC DNA]</scope>
    <source>
        <strain evidence="6 7">CCBAU10050</strain>
    </source>
</reference>
<sequence>MISDWSDLQTVLAIWEEGSLSAAARVLGVNQSTISRRLRSIETNLDRPLFNRSDDGRLEASEEARQLIGAARRIRDVVQEANDVLDGRPVPLRVASCEVLSRSHAAPLLARWSEKTGQPGELSVYDTLFELPKDSFDVMVTPLESAPNDMIGRRIDILQWNLYASDAYLKQHPFSWGSNSLESHLVIHPTGSLAEVAAYRWLRELGGRVVFSASSPILQRDAAEAGSGIALLPDAIVAEHTALRRLSIEGLPPTTEIWMIARKEARLRPSIATFLDWAHGEKL</sequence>
<dbReference type="GO" id="GO:0003700">
    <property type="term" value="F:DNA-binding transcription factor activity"/>
    <property type="evidence" value="ECO:0007669"/>
    <property type="project" value="InterPro"/>
</dbReference>
<dbReference type="Proteomes" id="UP000477849">
    <property type="component" value="Unassembled WGS sequence"/>
</dbReference>
<dbReference type="Pfam" id="PF00126">
    <property type="entry name" value="HTH_1"/>
    <property type="match status" value="1"/>
</dbReference>
<dbReference type="Gene3D" id="3.40.190.290">
    <property type="match status" value="1"/>
</dbReference>
<keyword evidence="3" id="KW-0238">DNA-binding</keyword>
<protein>
    <submittedName>
        <fullName evidence="6">LysR family transcriptional regulator</fullName>
    </submittedName>
</protein>
<dbReference type="InterPro" id="IPR005119">
    <property type="entry name" value="LysR_subst-bd"/>
</dbReference>
<feature type="domain" description="HTH lysR-type" evidence="5">
    <location>
        <begin position="1"/>
        <end position="61"/>
    </location>
</feature>
<dbReference type="SUPFAM" id="SSF53850">
    <property type="entry name" value="Periplasmic binding protein-like II"/>
    <property type="match status" value="1"/>
</dbReference>
<evidence type="ECO:0000313" key="6">
    <source>
        <dbReference type="EMBL" id="NGO63320.1"/>
    </source>
</evidence>
<name>A0A6M1S2E9_9HYPH</name>
<evidence type="ECO:0000256" key="2">
    <source>
        <dbReference type="ARBA" id="ARBA00023015"/>
    </source>
</evidence>
<evidence type="ECO:0000256" key="4">
    <source>
        <dbReference type="ARBA" id="ARBA00023163"/>
    </source>
</evidence>
<dbReference type="InterPro" id="IPR036390">
    <property type="entry name" value="WH_DNA-bd_sf"/>
</dbReference>
<comment type="similarity">
    <text evidence="1">Belongs to the LysR transcriptional regulatory family.</text>
</comment>
<dbReference type="InterPro" id="IPR000847">
    <property type="entry name" value="LysR_HTH_N"/>
</dbReference>
<proteinExistence type="inferred from homology"/>
<dbReference type="GO" id="GO:0043565">
    <property type="term" value="F:sequence-specific DNA binding"/>
    <property type="evidence" value="ECO:0007669"/>
    <property type="project" value="TreeGrafter"/>
</dbReference>
<keyword evidence="4" id="KW-0804">Transcription</keyword>
<dbReference type="Gene3D" id="1.10.10.10">
    <property type="entry name" value="Winged helix-like DNA-binding domain superfamily/Winged helix DNA-binding domain"/>
    <property type="match status" value="1"/>
</dbReference>
<dbReference type="EMBL" id="JAAKZH010000002">
    <property type="protein sequence ID" value="NGO63320.1"/>
    <property type="molecule type" value="Genomic_DNA"/>
</dbReference>
<dbReference type="AlphaFoldDB" id="A0A6M1S2E9"/>
<evidence type="ECO:0000259" key="5">
    <source>
        <dbReference type="PROSITE" id="PS50931"/>
    </source>
</evidence>
<dbReference type="PANTHER" id="PTHR30537:SF3">
    <property type="entry name" value="TRANSCRIPTIONAL REGULATORY PROTEIN"/>
    <property type="match status" value="1"/>
</dbReference>
<dbReference type="GO" id="GO:0006351">
    <property type="term" value="P:DNA-templated transcription"/>
    <property type="evidence" value="ECO:0007669"/>
    <property type="project" value="TreeGrafter"/>
</dbReference>
<keyword evidence="7" id="KW-1185">Reference proteome</keyword>
<dbReference type="InterPro" id="IPR036388">
    <property type="entry name" value="WH-like_DNA-bd_sf"/>
</dbReference>
<dbReference type="InterPro" id="IPR058163">
    <property type="entry name" value="LysR-type_TF_proteobact-type"/>
</dbReference>
<keyword evidence="2" id="KW-0805">Transcription regulation</keyword>